<name>A0A084U634_9HYPH</name>
<dbReference type="PROSITE" id="PS51318">
    <property type="entry name" value="TAT"/>
    <property type="match status" value="1"/>
</dbReference>
<evidence type="ECO:0000313" key="2">
    <source>
        <dbReference type="EMBL" id="KFB08420.1"/>
    </source>
</evidence>
<dbReference type="Gene3D" id="3.40.190.170">
    <property type="entry name" value="Bacterial extracellular solute-binding protein, family 7"/>
    <property type="match status" value="1"/>
</dbReference>
<accession>A0A084U634</accession>
<dbReference type="PANTHER" id="PTHR33376">
    <property type="match status" value="1"/>
</dbReference>
<keyword evidence="1" id="KW-0732">Signal</keyword>
<evidence type="ECO:0000313" key="3">
    <source>
        <dbReference type="Proteomes" id="UP000053675"/>
    </source>
</evidence>
<reference evidence="2 3" key="1">
    <citation type="submission" date="2014-05" db="EMBL/GenBank/DDBJ databases">
        <title>Draft Genome Sequence of Nitratireductor basaltis Strain UMTGB225, A Marine Bacterium Isolated from Green Barrel Tunicate.</title>
        <authorList>
            <person name="Gan H.Y."/>
        </authorList>
    </citation>
    <scope>NUCLEOTIDE SEQUENCE [LARGE SCALE GENOMIC DNA]</scope>
    <source>
        <strain evidence="2 3">UMTGB225</strain>
    </source>
</reference>
<dbReference type="CDD" id="cd13665">
    <property type="entry name" value="PBP2_TRAP_Dctp3_4"/>
    <property type="match status" value="1"/>
</dbReference>
<keyword evidence="3" id="KW-1185">Reference proteome</keyword>
<dbReference type="Pfam" id="PF03480">
    <property type="entry name" value="DctP"/>
    <property type="match status" value="1"/>
</dbReference>
<dbReference type="eggNOG" id="COG1638">
    <property type="taxonomic scope" value="Bacteria"/>
</dbReference>
<dbReference type="AlphaFoldDB" id="A0A084U634"/>
<proteinExistence type="predicted"/>
<dbReference type="OrthoDB" id="7822595at2"/>
<dbReference type="GO" id="GO:0055085">
    <property type="term" value="P:transmembrane transport"/>
    <property type="evidence" value="ECO:0007669"/>
    <property type="project" value="InterPro"/>
</dbReference>
<dbReference type="PANTHER" id="PTHR33376:SF15">
    <property type="entry name" value="BLL6794 PROTEIN"/>
    <property type="match status" value="1"/>
</dbReference>
<dbReference type="PATRIC" id="fig|472175.3.peg.2663"/>
<dbReference type="InterPro" id="IPR038404">
    <property type="entry name" value="TRAP_DctP_sf"/>
</dbReference>
<dbReference type="RefSeq" id="WP_036485140.1">
    <property type="nucleotide sequence ID" value="NZ_JMQM01000002.1"/>
</dbReference>
<dbReference type="SUPFAM" id="SSF53850">
    <property type="entry name" value="Periplasmic binding protein-like II"/>
    <property type="match status" value="1"/>
</dbReference>
<dbReference type="InterPro" id="IPR006311">
    <property type="entry name" value="TAT_signal"/>
</dbReference>
<sequence length="349" mass="37818">MTFTKPNRRHVLAGMGAALATPALLTRARAAEVTLRLHHFLPAVAPMHTQFFEPWARELAEASNGAIEVQIFPAMQLGGQPPQLAEQVRNGVVDVAWALPTYTTGRYVVAETMGLPFLVTNGEKTSVAVHKLVEEFGQDEFPGMKPLAFWSHDAGKLHMRETPITSAADLAGRKIRSPNAGMGELLSKLGAEPVFFPVTEMVVGLSNGVIDGCCLPYEVVPAFKLQELTRVSSEAAPGARGLYANTNILLMNQGAYEGLSDDLRGVIDANSGLELSRRIGRTYDEFEAVGRDVVESNGNEIVEIPAEEIARWRDASQEVYANWQATLDAEGHDGAAILARANELLDQGE</sequence>
<comment type="caution">
    <text evidence="2">The sequence shown here is derived from an EMBL/GenBank/DDBJ whole genome shotgun (WGS) entry which is preliminary data.</text>
</comment>
<dbReference type="STRING" id="472175.EL18_02671"/>
<organism evidence="2 3">
    <name type="scientific">Nitratireductor basaltis</name>
    <dbReference type="NCBI Taxonomy" id="472175"/>
    <lineage>
        <taxon>Bacteria</taxon>
        <taxon>Pseudomonadati</taxon>
        <taxon>Pseudomonadota</taxon>
        <taxon>Alphaproteobacteria</taxon>
        <taxon>Hyphomicrobiales</taxon>
        <taxon>Phyllobacteriaceae</taxon>
        <taxon>Nitratireductor</taxon>
    </lineage>
</organism>
<dbReference type="EMBL" id="JMQM01000002">
    <property type="protein sequence ID" value="KFB08420.1"/>
    <property type="molecule type" value="Genomic_DNA"/>
</dbReference>
<protein>
    <submittedName>
        <fullName evidence="2">C4-dicarboxylate-binding periplasmic protein</fullName>
    </submittedName>
</protein>
<dbReference type="Proteomes" id="UP000053675">
    <property type="component" value="Unassembled WGS sequence"/>
</dbReference>
<dbReference type="InterPro" id="IPR018389">
    <property type="entry name" value="DctP_fam"/>
</dbReference>
<evidence type="ECO:0000256" key="1">
    <source>
        <dbReference type="ARBA" id="ARBA00022729"/>
    </source>
</evidence>
<dbReference type="NCBIfam" id="NF037995">
    <property type="entry name" value="TRAP_S1"/>
    <property type="match status" value="1"/>
</dbReference>
<gene>
    <name evidence="2" type="ORF">EL18_02671</name>
</gene>